<organism evidence="1 2">
    <name type="scientific">Dreissena polymorpha</name>
    <name type="common">Zebra mussel</name>
    <name type="synonym">Mytilus polymorpha</name>
    <dbReference type="NCBI Taxonomy" id="45954"/>
    <lineage>
        <taxon>Eukaryota</taxon>
        <taxon>Metazoa</taxon>
        <taxon>Spiralia</taxon>
        <taxon>Lophotrochozoa</taxon>
        <taxon>Mollusca</taxon>
        <taxon>Bivalvia</taxon>
        <taxon>Autobranchia</taxon>
        <taxon>Heteroconchia</taxon>
        <taxon>Euheterodonta</taxon>
        <taxon>Imparidentia</taxon>
        <taxon>Neoheterodontei</taxon>
        <taxon>Myida</taxon>
        <taxon>Dreissenoidea</taxon>
        <taxon>Dreissenidae</taxon>
        <taxon>Dreissena</taxon>
    </lineage>
</organism>
<reference evidence="1" key="1">
    <citation type="journal article" date="2019" name="bioRxiv">
        <title>The Genome of the Zebra Mussel, Dreissena polymorpha: A Resource for Invasive Species Research.</title>
        <authorList>
            <person name="McCartney M.A."/>
            <person name="Auch B."/>
            <person name="Kono T."/>
            <person name="Mallez S."/>
            <person name="Zhang Y."/>
            <person name="Obille A."/>
            <person name="Becker A."/>
            <person name="Abrahante J.E."/>
            <person name="Garbe J."/>
            <person name="Badalamenti J.P."/>
            <person name="Herman A."/>
            <person name="Mangelson H."/>
            <person name="Liachko I."/>
            <person name="Sullivan S."/>
            <person name="Sone E.D."/>
            <person name="Koren S."/>
            <person name="Silverstein K.A.T."/>
            <person name="Beckman K.B."/>
            <person name="Gohl D.M."/>
        </authorList>
    </citation>
    <scope>NUCLEOTIDE SEQUENCE</scope>
    <source>
        <strain evidence="1">Duluth1</strain>
        <tissue evidence="1">Whole animal</tissue>
    </source>
</reference>
<gene>
    <name evidence="1" type="ORF">DPMN_129320</name>
</gene>
<dbReference type="EMBL" id="JAIWYP010000005">
    <property type="protein sequence ID" value="KAH3827383.1"/>
    <property type="molecule type" value="Genomic_DNA"/>
</dbReference>
<accession>A0A9D4H4N8</accession>
<sequence length="54" mass="5712">MCGSASTSIVPSSIKTSATCSQTLLEEPFNALSIKTAEEGQVHFFDFDSKTGLV</sequence>
<dbReference type="Proteomes" id="UP000828390">
    <property type="component" value="Unassembled WGS sequence"/>
</dbReference>
<protein>
    <submittedName>
        <fullName evidence="1">Uncharacterized protein</fullName>
    </submittedName>
</protein>
<comment type="caution">
    <text evidence="1">The sequence shown here is derived from an EMBL/GenBank/DDBJ whole genome shotgun (WGS) entry which is preliminary data.</text>
</comment>
<reference evidence="1" key="2">
    <citation type="submission" date="2020-11" db="EMBL/GenBank/DDBJ databases">
        <authorList>
            <person name="McCartney M.A."/>
            <person name="Auch B."/>
            <person name="Kono T."/>
            <person name="Mallez S."/>
            <person name="Becker A."/>
            <person name="Gohl D.M."/>
            <person name="Silverstein K.A.T."/>
            <person name="Koren S."/>
            <person name="Bechman K.B."/>
            <person name="Herman A."/>
            <person name="Abrahante J.E."/>
            <person name="Garbe J."/>
        </authorList>
    </citation>
    <scope>NUCLEOTIDE SEQUENCE</scope>
    <source>
        <strain evidence="1">Duluth1</strain>
        <tissue evidence="1">Whole animal</tissue>
    </source>
</reference>
<keyword evidence="2" id="KW-1185">Reference proteome</keyword>
<evidence type="ECO:0000313" key="2">
    <source>
        <dbReference type="Proteomes" id="UP000828390"/>
    </source>
</evidence>
<name>A0A9D4H4N8_DREPO</name>
<dbReference type="AlphaFoldDB" id="A0A9D4H4N8"/>
<proteinExistence type="predicted"/>
<evidence type="ECO:0000313" key="1">
    <source>
        <dbReference type="EMBL" id="KAH3827383.1"/>
    </source>
</evidence>